<accession>A0ABC8VLL3</accession>
<evidence type="ECO:0000313" key="5">
    <source>
        <dbReference type="EMBL" id="CAL4893226.1"/>
    </source>
</evidence>
<dbReference type="SUPFAM" id="SSF50630">
    <property type="entry name" value="Acid proteases"/>
    <property type="match status" value="1"/>
</dbReference>
<feature type="domain" description="Xylanase inhibitor C-terminal" evidence="3">
    <location>
        <begin position="276"/>
        <end position="451"/>
    </location>
</feature>
<sequence>MSTIKQLAPPMRRLCSHHLLAVVSALLLAAAAVPKSAAQWGWGSGGGDHAPLVSPLAKDPATSLYTISIMDGGGPLVVDLAGDLVWSACAPGHPTFPCGSAECAAAAGSTCPEQGQRRPWQQDYGAGAVIDGVGDRQCTCTARACDPTARARAQCAAGDLTSFAMSASATDGRNALRPVAFEAVGACAPEPDWLLPAGGHATGVAGFGRGAPLSLPSQLAARRGLGRRFALCLPGVAIFGDTPIYLGSYPPDLMTTIASTPLVSRNNHTSAGAGGYYLPVEAISVSWPSWGVAATRAALSPGALELDATTGRGGVALSTVTRYTAMRPDVYRAVAQAFGDAIGRPGYVRPAPAVPPFSLCYDTASLRHVRVLGWDVPSIHLELGAGASMNWTMGSGNSMVQVGDDGALCLAFVEMRGAAADPAAPAVVIGGYQVEDNLLVFDEDEEVLHFSGLLWGSGATCSGFNFTAPR</sequence>
<evidence type="ECO:0008006" key="7">
    <source>
        <dbReference type="Google" id="ProtNLM"/>
    </source>
</evidence>
<comment type="similarity">
    <text evidence="1">Belongs to the peptidase A1 family.</text>
</comment>
<evidence type="ECO:0000259" key="3">
    <source>
        <dbReference type="Pfam" id="PF14541"/>
    </source>
</evidence>
<protein>
    <recommendedName>
        <fullName evidence="7">Peptidase A1 domain-containing protein</fullName>
    </recommendedName>
</protein>
<dbReference type="Proteomes" id="UP001497457">
    <property type="component" value="Chromosome 10rd"/>
</dbReference>
<reference evidence="6" key="1">
    <citation type="submission" date="2024-06" db="EMBL/GenBank/DDBJ databases">
        <authorList>
            <person name="Ryan C."/>
        </authorList>
    </citation>
    <scope>NUCLEOTIDE SEQUENCE [LARGE SCALE GENOMIC DNA]</scope>
</reference>
<name>A0ABC8VLL3_9POAL</name>
<dbReference type="Pfam" id="PF14541">
    <property type="entry name" value="TAXi_C"/>
    <property type="match status" value="1"/>
</dbReference>
<dbReference type="Gene3D" id="2.40.70.10">
    <property type="entry name" value="Acid Proteases"/>
    <property type="match status" value="2"/>
</dbReference>
<dbReference type="PANTHER" id="PTHR47965:SF3">
    <property type="entry name" value="PEPTIDASE A1 DOMAIN-CONTAINING PROTEIN"/>
    <property type="match status" value="1"/>
</dbReference>
<dbReference type="Pfam" id="PF14543">
    <property type="entry name" value="TAXi_N"/>
    <property type="match status" value="1"/>
</dbReference>
<dbReference type="InterPro" id="IPR001461">
    <property type="entry name" value="Aspartic_peptidase_A1"/>
</dbReference>
<feature type="chain" id="PRO_5044782356" description="Peptidase A1 domain-containing protein" evidence="2">
    <location>
        <begin position="39"/>
        <end position="470"/>
    </location>
</feature>
<proteinExistence type="inferred from homology"/>
<dbReference type="InterPro" id="IPR032799">
    <property type="entry name" value="TAXi_C"/>
</dbReference>
<evidence type="ECO:0000313" key="6">
    <source>
        <dbReference type="Proteomes" id="UP001497457"/>
    </source>
</evidence>
<keyword evidence="6" id="KW-1185">Reference proteome</keyword>
<dbReference type="InterPro" id="IPR021109">
    <property type="entry name" value="Peptidase_aspartic_dom_sf"/>
</dbReference>
<feature type="signal peptide" evidence="2">
    <location>
        <begin position="1"/>
        <end position="38"/>
    </location>
</feature>
<dbReference type="AlphaFoldDB" id="A0ABC8VLL3"/>
<feature type="domain" description="Xylanase inhibitor N-terminal" evidence="4">
    <location>
        <begin position="75"/>
        <end position="241"/>
    </location>
</feature>
<evidence type="ECO:0000256" key="2">
    <source>
        <dbReference type="SAM" id="SignalP"/>
    </source>
</evidence>
<reference evidence="5 6" key="2">
    <citation type="submission" date="2024-10" db="EMBL/GenBank/DDBJ databases">
        <authorList>
            <person name="Ryan C."/>
        </authorList>
    </citation>
    <scope>NUCLEOTIDE SEQUENCE [LARGE SCALE GENOMIC DNA]</scope>
</reference>
<dbReference type="InterPro" id="IPR032861">
    <property type="entry name" value="TAXi_N"/>
</dbReference>
<evidence type="ECO:0000256" key="1">
    <source>
        <dbReference type="ARBA" id="ARBA00007447"/>
    </source>
</evidence>
<keyword evidence="2" id="KW-0732">Signal</keyword>
<organism evidence="5 6">
    <name type="scientific">Urochloa decumbens</name>
    <dbReference type="NCBI Taxonomy" id="240449"/>
    <lineage>
        <taxon>Eukaryota</taxon>
        <taxon>Viridiplantae</taxon>
        <taxon>Streptophyta</taxon>
        <taxon>Embryophyta</taxon>
        <taxon>Tracheophyta</taxon>
        <taxon>Spermatophyta</taxon>
        <taxon>Magnoliopsida</taxon>
        <taxon>Liliopsida</taxon>
        <taxon>Poales</taxon>
        <taxon>Poaceae</taxon>
        <taxon>PACMAD clade</taxon>
        <taxon>Panicoideae</taxon>
        <taxon>Panicodae</taxon>
        <taxon>Paniceae</taxon>
        <taxon>Melinidinae</taxon>
        <taxon>Urochloa</taxon>
    </lineage>
</organism>
<gene>
    <name evidence="5" type="ORF">URODEC1_LOCUS4657</name>
</gene>
<dbReference type="PANTHER" id="PTHR47965">
    <property type="entry name" value="ASPARTYL PROTEASE-RELATED"/>
    <property type="match status" value="1"/>
</dbReference>
<evidence type="ECO:0000259" key="4">
    <source>
        <dbReference type="Pfam" id="PF14543"/>
    </source>
</evidence>
<dbReference type="EMBL" id="OZ075120">
    <property type="protein sequence ID" value="CAL4893226.1"/>
    <property type="molecule type" value="Genomic_DNA"/>
</dbReference>